<dbReference type="PANTHER" id="PTHR34183:SF1">
    <property type="entry name" value="ENDOLYTIC PEPTIDOGLYCAN TRANSGLYCOSYLASE RLPA"/>
    <property type="match status" value="1"/>
</dbReference>
<comment type="subcellular location">
    <subcellularLocation>
        <location evidence="4">Cell membrane</location>
        <topology evidence="4">Lipid-anchor</topology>
    </subcellularLocation>
</comment>
<dbReference type="NCBIfam" id="NF007953">
    <property type="entry name" value="PRK10672.1"/>
    <property type="match status" value="1"/>
</dbReference>
<dbReference type="Pfam" id="PF05036">
    <property type="entry name" value="SPOR"/>
    <property type="match status" value="1"/>
</dbReference>
<dbReference type="InterPro" id="IPR036908">
    <property type="entry name" value="RlpA-like_sf"/>
</dbReference>
<dbReference type="RefSeq" id="WP_258990058.1">
    <property type="nucleotide sequence ID" value="NZ_JALIGE010000076.1"/>
</dbReference>
<dbReference type="Gene3D" id="3.30.70.1070">
    <property type="entry name" value="Sporulation related repeat"/>
    <property type="match status" value="1"/>
</dbReference>
<keyword evidence="1" id="KW-0732">Signal</keyword>
<comment type="similarity">
    <text evidence="4 5">Belongs to the RlpA family.</text>
</comment>
<keyword evidence="9" id="KW-1185">Reference proteome</keyword>
<dbReference type="Proteomes" id="UP001205357">
    <property type="component" value="Unassembled WGS sequence"/>
</dbReference>
<keyword evidence="4" id="KW-0472">Membrane</keyword>
<dbReference type="Pfam" id="PF03330">
    <property type="entry name" value="DPBB_1"/>
    <property type="match status" value="1"/>
</dbReference>
<dbReference type="InterPro" id="IPR036680">
    <property type="entry name" value="SPOR-like_sf"/>
</dbReference>
<evidence type="ECO:0000313" key="9">
    <source>
        <dbReference type="Proteomes" id="UP001205357"/>
    </source>
</evidence>
<feature type="compositionally biased region" description="Polar residues" evidence="6">
    <location>
        <begin position="207"/>
        <end position="219"/>
    </location>
</feature>
<protein>
    <recommendedName>
        <fullName evidence="4">Endolytic peptidoglycan transglycosylase RlpA</fullName>
        <ecNumber evidence="4">4.2.2.-</ecNumber>
    </recommendedName>
</protein>
<dbReference type="InterPro" id="IPR009009">
    <property type="entry name" value="RlpA-like_DPBB"/>
</dbReference>
<sequence>MRKQWLGICIAAGLLAACSSDDGQQQQTVTAPTPAVCNGPVVEISGADPRFEPLNPSVNQDYQRDGKNFKIVQDPSNFSQTGLAAIYDAEPGSNLTASGEPFDATQLTAAHPTLPVPSYARITNLANGRMLIVRINDRGPYGNDRVISLSRAAADRLNTSNNTKVRIDPIIVAQDGTMSGPGTACTTIAKQTYALPARPDLNGGMGSVSSTPQDATPQSDVRAISNDTLKPEDTTGAPVNSSGFLGAPTTLNNGVLESSAPAVQPAPQQAVQSTAVQPAPTQSAPVTAPGSTQGSVAPTAAPLSASTAASGSYVVQVGAVSDQARAQQYQQRLSQQFSVPGRVMQNGAVWRIQLGPFSNKTDASTVQQRLQSEAQLQSFITRAN</sequence>
<evidence type="ECO:0000256" key="2">
    <source>
        <dbReference type="ARBA" id="ARBA00023239"/>
    </source>
</evidence>
<dbReference type="Gene3D" id="2.40.40.10">
    <property type="entry name" value="RlpA-like domain"/>
    <property type="match status" value="1"/>
</dbReference>
<proteinExistence type="inferred from homology"/>
<evidence type="ECO:0000313" key="8">
    <source>
        <dbReference type="EMBL" id="MCS2163531.1"/>
    </source>
</evidence>
<dbReference type="InterPro" id="IPR034718">
    <property type="entry name" value="RlpA"/>
</dbReference>
<comment type="caution">
    <text evidence="8">The sequence shown here is derived from an EMBL/GenBank/DDBJ whole genome shotgun (WGS) entry which is preliminary data.</text>
</comment>
<dbReference type="EMBL" id="JALIGE010000076">
    <property type="protein sequence ID" value="MCS2163531.1"/>
    <property type="molecule type" value="Genomic_DNA"/>
</dbReference>
<dbReference type="HAMAP" id="MF_02071">
    <property type="entry name" value="RlpA"/>
    <property type="match status" value="1"/>
</dbReference>
<accession>A0ABT2E6L6</accession>
<comment type="function">
    <text evidence="4">Lytic transglycosylase with a strong preference for naked glycan strands that lack stem peptides.</text>
</comment>
<feature type="compositionally biased region" description="Polar residues" evidence="6">
    <location>
        <begin position="281"/>
        <end position="294"/>
    </location>
</feature>
<feature type="compositionally biased region" description="Polar residues" evidence="6">
    <location>
        <begin position="237"/>
        <end position="256"/>
    </location>
</feature>
<dbReference type="InterPro" id="IPR012997">
    <property type="entry name" value="RplA"/>
</dbReference>
<feature type="region of interest" description="Disordered" evidence="6">
    <location>
        <begin position="200"/>
        <end position="219"/>
    </location>
</feature>
<dbReference type="InterPro" id="IPR007730">
    <property type="entry name" value="SPOR-like_dom"/>
</dbReference>
<dbReference type="PROSITE" id="PS51257">
    <property type="entry name" value="PROKAR_LIPOPROTEIN"/>
    <property type="match status" value="1"/>
</dbReference>
<dbReference type="PROSITE" id="PS51724">
    <property type="entry name" value="SPOR"/>
    <property type="match status" value="1"/>
</dbReference>
<feature type="domain" description="SPOR" evidence="7">
    <location>
        <begin position="307"/>
        <end position="383"/>
    </location>
</feature>
<dbReference type="NCBIfam" id="TIGR00413">
    <property type="entry name" value="rlpA"/>
    <property type="match status" value="1"/>
</dbReference>
<keyword evidence="4" id="KW-0449">Lipoprotein</keyword>
<dbReference type="SUPFAM" id="SSF50685">
    <property type="entry name" value="Barwin-like endoglucanases"/>
    <property type="match status" value="1"/>
</dbReference>
<feature type="region of interest" description="Disordered" evidence="6">
    <location>
        <begin position="227"/>
        <end position="298"/>
    </location>
</feature>
<keyword evidence="2 4" id="KW-0456">Lyase</keyword>
<reference evidence="8 9" key="1">
    <citation type="submission" date="2022-04" db="EMBL/GenBank/DDBJ databases">
        <title>Proposal of a three novel species of Scandinavium, Scandinavium hiltneri, Scandinavium manionii, Scandinavium tedordense.</title>
        <authorList>
            <person name="Maddock D.W."/>
            <person name="Brady C.L."/>
            <person name="Denman S."/>
            <person name="Arnold D."/>
        </authorList>
    </citation>
    <scope>NUCLEOTIDE SEQUENCE [LARGE SCALE GENOMIC DNA]</scope>
    <source>
        <strain evidence="8 9">H11S7</strain>
    </source>
</reference>
<dbReference type="EC" id="4.2.2.-" evidence="4"/>
<feature type="compositionally biased region" description="Low complexity" evidence="6">
    <location>
        <begin position="258"/>
        <end position="280"/>
    </location>
</feature>
<evidence type="ECO:0000256" key="3">
    <source>
        <dbReference type="ARBA" id="ARBA00023316"/>
    </source>
</evidence>
<dbReference type="SUPFAM" id="SSF110997">
    <property type="entry name" value="Sporulation related repeat"/>
    <property type="match status" value="1"/>
</dbReference>
<dbReference type="CDD" id="cd22268">
    <property type="entry name" value="DPBB_RlpA-like"/>
    <property type="match status" value="1"/>
</dbReference>
<name>A0ABT2E6L6_9ENTR</name>
<evidence type="ECO:0000256" key="6">
    <source>
        <dbReference type="SAM" id="MobiDB-lite"/>
    </source>
</evidence>
<keyword evidence="4" id="KW-1003">Cell membrane</keyword>
<evidence type="ECO:0000259" key="7">
    <source>
        <dbReference type="PROSITE" id="PS51724"/>
    </source>
</evidence>
<evidence type="ECO:0000256" key="1">
    <source>
        <dbReference type="ARBA" id="ARBA00022729"/>
    </source>
</evidence>
<dbReference type="PANTHER" id="PTHR34183">
    <property type="entry name" value="ENDOLYTIC PEPTIDOGLYCAN TRANSGLYCOSYLASE RLPA"/>
    <property type="match status" value="1"/>
</dbReference>
<gene>
    <name evidence="4 8" type="primary">rlpA</name>
    <name evidence="8" type="ORF">MUU47_20885</name>
</gene>
<keyword evidence="4" id="KW-0564">Palmitate</keyword>
<evidence type="ECO:0000256" key="4">
    <source>
        <dbReference type="HAMAP-Rule" id="MF_02071"/>
    </source>
</evidence>
<evidence type="ECO:0000256" key="5">
    <source>
        <dbReference type="RuleBase" id="RU003495"/>
    </source>
</evidence>
<keyword evidence="3 4" id="KW-0961">Cell wall biogenesis/degradation</keyword>
<organism evidence="8 9">
    <name type="scientific">Scandinavium hiltneri</name>
    <dbReference type="NCBI Taxonomy" id="2926519"/>
    <lineage>
        <taxon>Bacteria</taxon>
        <taxon>Pseudomonadati</taxon>
        <taxon>Pseudomonadota</taxon>
        <taxon>Gammaproteobacteria</taxon>
        <taxon>Enterobacterales</taxon>
        <taxon>Enterobacteriaceae</taxon>
        <taxon>Scandinavium</taxon>
    </lineage>
</organism>